<dbReference type="PANTHER" id="PTHR35986">
    <property type="entry name" value="EXPRESSED PROTEIN"/>
    <property type="match status" value="1"/>
</dbReference>
<feature type="compositionally biased region" description="Basic and acidic residues" evidence="1">
    <location>
        <begin position="241"/>
        <end position="252"/>
    </location>
</feature>
<feature type="compositionally biased region" description="Basic and acidic residues" evidence="1">
    <location>
        <begin position="167"/>
        <end position="182"/>
    </location>
</feature>
<feature type="region of interest" description="Disordered" evidence="1">
    <location>
        <begin position="212"/>
        <end position="252"/>
    </location>
</feature>
<evidence type="ECO:0000313" key="2">
    <source>
        <dbReference type="EMBL" id="OAY55746.1"/>
    </source>
</evidence>
<dbReference type="PANTHER" id="PTHR35986:SF1">
    <property type="entry name" value="OS10G0430800 PROTEIN"/>
    <property type="match status" value="1"/>
</dbReference>
<name>A0A2C9WAZ7_MANES</name>
<protein>
    <submittedName>
        <fullName evidence="2">Uncharacterized protein</fullName>
    </submittedName>
</protein>
<dbReference type="Gramene" id="Manes.03G177200.1.v8.1">
    <property type="protein sequence ID" value="Manes.03G177200.1.v8.1.CDS"/>
    <property type="gene ID" value="Manes.03G177200.v8.1"/>
</dbReference>
<reference evidence="3" key="1">
    <citation type="journal article" date="2016" name="Nat. Biotechnol.">
        <title>Sequencing wild and cultivated cassava and related species reveals extensive interspecific hybridization and genetic diversity.</title>
        <authorList>
            <person name="Bredeson J.V."/>
            <person name="Lyons J.B."/>
            <person name="Prochnik S.E."/>
            <person name="Wu G.A."/>
            <person name="Ha C.M."/>
            <person name="Edsinger-Gonzales E."/>
            <person name="Grimwood J."/>
            <person name="Schmutz J."/>
            <person name="Rabbi I.Y."/>
            <person name="Egesi C."/>
            <person name="Nauluvula P."/>
            <person name="Lebot V."/>
            <person name="Ndunguru J."/>
            <person name="Mkamilo G."/>
            <person name="Bart R.S."/>
            <person name="Setter T.L."/>
            <person name="Gleadow R.M."/>
            <person name="Kulakow P."/>
            <person name="Ferguson M.E."/>
            <person name="Rounsley S."/>
            <person name="Rokhsar D.S."/>
        </authorList>
    </citation>
    <scope>NUCLEOTIDE SEQUENCE [LARGE SCALE GENOMIC DNA]</scope>
    <source>
        <strain evidence="3">cv. AM560-2</strain>
    </source>
</reference>
<evidence type="ECO:0000256" key="1">
    <source>
        <dbReference type="SAM" id="MobiDB-lite"/>
    </source>
</evidence>
<feature type="region of interest" description="Disordered" evidence="1">
    <location>
        <begin position="157"/>
        <end position="193"/>
    </location>
</feature>
<proteinExistence type="predicted"/>
<dbReference type="Proteomes" id="UP000091857">
    <property type="component" value="Chromosome 3"/>
</dbReference>
<keyword evidence="3" id="KW-1185">Reference proteome</keyword>
<evidence type="ECO:0000313" key="3">
    <source>
        <dbReference type="Proteomes" id="UP000091857"/>
    </source>
</evidence>
<feature type="compositionally biased region" description="Basic residues" evidence="1">
    <location>
        <begin position="225"/>
        <end position="240"/>
    </location>
</feature>
<accession>A0A2C9WAZ7</accession>
<gene>
    <name evidence="2" type="ORF">MANES_03G177200v8</name>
</gene>
<dbReference type="EMBL" id="CM004389">
    <property type="protein sequence ID" value="OAY55746.1"/>
    <property type="molecule type" value="Genomic_DNA"/>
</dbReference>
<organism evidence="2 3">
    <name type="scientific">Manihot esculenta</name>
    <name type="common">Cassava</name>
    <name type="synonym">Jatropha manihot</name>
    <dbReference type="NCBI Taxonomy" id="3983"/>
    <lineage>
        <taxon>Eukaryota</taxon>
        <taxon>Viridiplantae</taxon>
        <taxon>Streptophyta</taxon>
        <taxon>Embryophyta</taxon>
        <taxon>Tracheophyta</taxon>
        <taxon>Spermatophyta</taxon>
        <taxon>Magnoliopsida</taxon>
        <taxon>eudicotyledons</taxon>
        <taxon>Gunneridae</taxon>
        <taxon>Pentapetalae</taxon>
        <taxon>rosids</taxon>
        <taxon>fabids</taxon>
        <taxon>Malpighiales</taxon>
        <taxon>Euphorbiaceae</taxon>
        <taxon>Crotonoideae</taxon>
        <taxon>Manihoteae</taxon>
        <taxon>Manihot</taxon>
    </lineage>
</organism>
<sequence length="252" mass="28768">MGEALVELEQVLRSQQAKLTPEEANVLLTCKSKAVREFTTGVIVGGSVAWTATWQLSKFARVYLSGGAAAFLGLWRFNRALNSCLDDILDLDGSRIQRELANIFMNKHQDDPWTMKRMHRCFYSEKVFDDSNSDKPILRWRYRNFFGDHVAHDQRMNDSDLQSDSHAVSHDDSDSKKVHVESKQVPMNPSADVMEDPLDIIFGSMAPVEEIHHPSASSTPARALTRSHRRSHRRHRIHHQKSIDLKPARQQA</sequence>
<comment type="caution">
    <text evidence="2">The sequence shown here is derived from an EMBL/GenBank/DDBJ whole genome shotgun (WGS) entry which is preliminary data.</text>
</comment>
<dbReference type="AlphaFoldDB" id="A0A2C9WAZ7"/>
<dbReference type="STRING" id="3983.A0A2C9WAZ7"/>
<dbReference type="OMA" id="NPWRMQL"/>
<dbReference type="OrthoDB" id="1899410at2759"/>